<dbReference type="RefSeq" id="XP_016645257.1">
    <property type="nucleotide sequence ID" value="XM_016784960.1"/>
</dbReference>
<keyword evidence="5" id="KW-0119">Carbohydrate metabolism</keyword>
<evidence type="ECO:0000256" key="7">
    <source>
        <dbReference type="SAM" id="SignalP"/>
    </source>
</evidence>
<dbReference type="PROSITE" id="PS51677">
    <property type="entry name" value="NODB"/>
    <property type="match status" value="1"/>
</dbReference>
<proteinExistence type="predicted"/>
<accession>A0A084GDP6</accession>
<sequence length="254" mass="27385">MLANSLLTTLALAITTAAIPIENPISVIKRAPEAGIVITKCAKPGVIALAYDDGPYQYTGELIDILDKGGAKATFFWTGTLYGCIYGQAAAVKKAYESGHQIASHTWTHPQSFGNMNAQQLTTEMQRVEEALVNLIGIKPAYMRPPYLATGGQVLPTMKQLGYKVITDDVDAQDWNGWSAQQSQNAFQQAGAAGNGHIPLMHETYASTVQQLTPWLINWAKQNNLEMVTVAECLDDPDGAYQAGNFTGTGKSTC</sequence>
<evidence type="ECO:0000256" key="4">
    <source>
        <dbReference type="ARBA" id="ARBA00022801"/>
    </source>
</evidence>
<evidence type="ECO:0000256" key="5">
    <source>
        <dbReference type="ARBA" id="ARBA00023277"/>
    </source>
</evidence>
<feature type="chain" id="PRO_5001775661" evidence="7">
    <location>
        <begin position="19"/>
        <end position="254"/>
    </location>
</feature>
<keyword evidence="2" id="KW-0479">Metal-binding</keyword>
<dbReference type="EMBL" id="JOWA01000077">
    <property type="protein sequence ID" value="KEZ45458.1"/>
    <property type="molecule type" value="Genomic_DNA"/>
</dbReference>
<dbReference type="GO" id="GO:0016810">
    <property type="term" value="F:hydrolase activity, acting on carbon-nitrogen (but not peptide) bonds"/>
    <property type="evidence" value="ECO:0007669"/>
    <property type="project" value="InterPro"/>
</dbReference>
<keyword evidence="10" id="KW-1185">Reference proteome</keyword>
<keyword evidence="6" id="KW-0170">Cobalt</keyword>
<feature type="signal peptide" evidence="7">
    <location>
        <begin position="1"/>
        <end position="18"/>
    </location>
</feature>
<dbReference type="GeneID" id="27720843"/>
<dbReference type="OrthoDB" id="2125469at2759"/>
<dbReference type="OMA" id="GPYQYTQ"/>
<dbReference type="KEGG" id="sapo:SAPIO_CDS1771"/>
<keyword evidence="4" id="KW-0378">Hydrolase</keyword>
<dbReference type="GO" id="GO:0005975">
    <property type="term" value="P:carbohydrate metabolic process"/>
    <property type="evidence" value="ECO:0007669"/>
    <property type="project" value="InterPro"/>
</dbReference>
<dbReference type="SUPFAM" id="SSF88713">
    <property type="entry name" value="Glycoside hydrolase/deacetylase"/>
    <property type="match status" value="1"/>
</dbReference>
<evidence type="ECO:0000313" key="9">
    <source>
        <dbReference type="EMBL" id="KEZ45458.1"/>
    </source>
</evidence>
<name>A0A084GDP6_PSEDA</name>
<comment type="cofactor">
    <cofactor evidence="1">
        <name>Co(2+)</name>
        <dbReference type="ChEBI" id="CHEBI:48828"/>
    </cofactor>
</comment>
<evidence type="ECO:0000256" key="6">
    <source>
        <dbReference type="ARBA" id="ARBA00023285"/>
    </source>
</evidence>
<dbReference type="PANTHER" id="PTHR46471:SF9">
    <property type="entry name" value="CHITIN DEACETYLASE"/>
    <property type="match status" value="1"/>
</dbReference>
<protein>
    <submittedName>
        <fullName evidence="9">Polysaccharide deacetylase</fullName>
    </submittedName>
</protein>
<dbReference type="InterPro" id="IPR011330">
    <property type="entry name" value="Glyco_hydro/deAcase_b/a-brl"/>
</dbReference>
<organism evidence="9 10">
    <name type="scientific">Pseudallescheria apiosperma</name>
    <name type="common">Scedosporium apiospermum</name>
    <dbReference type="NCBI Taxonomy" id="563466"/>
    <lineage>
        <taxon>Eukaryota</taxon>
        <taxon>Fungi</taxon>
        <taxon>Dikarya</taxon>
        <taxon>Ascomycota</taxon>
        <taxon>Pezizomycotina</taxon>
        <taxon>Sordariomycetes</taxon>
        <taxon>Hypocreomycetidae</taxon>
        <taxon>Microascales</taxon>
        <taxon>Microascaceae</taxon>
        <taxon>Scedosporium</taxon>
    </lineage>
</organism>
<dbReference type="HOGENOM" id="CLU_021264_11_1_1"/>
<evidence type="ECO:0000313" key="10">
    <source>
        <dbReference type="Proteomes" id="UP000028545"/>
    </source>
</evidence>
<comment type="caution">
    <text evidence="9">The sequence shown here is derived from an EMBL/GenBank/DDBJ whole genome shotgun (WGS) entry which is preliminary data.</text>
</comment>
<evidence type="ECO:0000256" key="3">
    <source>
        <dbReference type="ARBA" id="ARBA00022729"/>
    </source>
</evidence>
<dbReference type="VEuPathDB" id="FungiDB:SAPIO_CDS1771"/>
<gene>
    <name evidence="9" type="ORF">SAPIO_CDS1771</name>
</gene>
<keyword evidence="3 7" id="KW-0732">Signal</keyword>
<dbReference type="Pfam" id="PF01522">
    <property type="entry name" value="Polysacc_deac_1"/>
    <property type="match status" value="1"/>
</dbReference>
<evidence type="ECO:0000259" key="8">
    <source>
        <dbReference type="PROSITE" id="PS51677"/>
    </source>
</evidence>
<dbReference type="AlphaFoldDB" id="A0A084GDP6"/>
<dbReference type="GO" id="GO:0046872">
    <property type="term" value="F:metal ion binding"/>
    <property type="evidence" value="ECO:0007669"/>
    <property type="project" value="UniProtKB-KW"/>
</dbReference>
<reference evidence="9 10" key="1">
    <citation type="journal article" date="2014" name="Genome Announc.">
        <title>Draft genome sequence of the pathogenic fungus Scedosporium apiospermum.</title>
        <authorList>
            <person name="Vandeputte P."/>
            <person name="Ghamrawi S."/>
            <person name="Rechenmann M."/>
            <person name="Iltis A."/>
            <person name="Giraud S."/>
            <person name="Fleury M."/>
            <person name="Thornton C."/>
            <person name="Delhaes L."/>
            <person name="Meyer W."/>
            <person name="Papon N."/>
            <person name="Bouchara J.P."/>
        </authorList>
    </citation>
    <scope>NUCLEOTIDE SEQUENCE [LARGE SCALE GENOMIC DNA]</scope>
    <source>
        <strain evidence="9 10">IHEM 14462</strain>
    </source>
</reference>
<dbReference type="CDD" id="cd10951">
    <property type="entry name" value="CE4_ClCDA_like"/>
    <property type="match status" value="1"/>
</dbReference>
<evidence type="ECO:0000256" key="2">
    <source>
        <dbReference type="ARBA" id="ARBA00022723"/>
    </source>
</evidence>
<dbReference type="InterPro" id="IPR002509">
    <property type="entry name" value="NODB_dom"/>
</dbReference>
<dbReference type="PANTHER" id="PTHR46471">
    <property type="entry name" value="CHITIN DEACETYLASE"/>
    <property type="match status" value="1"/>
</dbReference>
<evidence type="ECO:0000256" key="1">
    <source>
        <dbReference type="ARBA" id="ARBA00001941"/>
    </source>
</evidence>
<dbReference type="Proteomes" id="UP000028545">
    <property type="component" value="Unassembled WGS sequence"/>
</dbReference>
<dbReference type="Gene3D" id="3.20.20.370">
    <property type="entry name" value="Glycoside hydrolase/deacetylase"/>
    <property type="match status" value="1"/>
</dbReference>
<feature type="domain" description="NodB homology" evidence="8">
    <location>
        <begin position="45"/>
        <end position="228"/>
    </location>
</feature>